<accession>A0A3B0VRP5</accession>
<gene>
    <name evidence="3" type="ORF">MNBD_CHLOROFLEXI01-3690</name>
</gene>
<dbReference type="PROSITE" id="PS51257">
    <property type="entry name" value="PROKAR_LIPOPROTEIN"/>
    <property type="match status" value="1"/>
</dbReference>
<organism evidence="3">
    <name type="scientific">hydrothermal vent metagenome</name>
    <dbReference type="NCBI Taxonomy" id="652676"/>
    <lineage>
        <taxon>unclassified sequences</taxon>
        <taxon>metagenomes</taxon>
        <taxon>ecological metagenomes</taxon>
    </lineage>
</organism>
<dbReference type="InterPro" id="IPR004474">
    <property type="entry name" value="LytR_CpsA_psr"/>
</dbReference>
<evidence type="ECO:0000259" key="2">
    <source>
        <dbReference type="Pfam" id="PF03816"/>
    </source>
</evidence>
<sequence length="517" mass="57297">MKLKSFYERPRFVGFLLLITGLVLASCTLPPPLPTLAVTAVIEVAVAENDTPTPFTSTSTLPATEPSNELAESATPEPSATQGNSTSTVPAETDTPIPTATPTSLPQLNPILTIAAPLNLLEGIPTPSTAVPTAVPQFEMPQATTNILLLGSDTAIGTNDTRTDTMIIVSINQDGPTASMISLPRDLYVYVPGKIMNRLNTALSLGGVELLKQTILYNFGIPIHYYARVDFQGFEAAVDAIGGVEIAMSCRLQDWRLISPELDPEDEHNWEQFALEPGIHQMDGSTALWFARSRLSTNDFDRGRRQQQLLRALLNQGADVGLLTQFPSLWEAYKNNVETDMDIGRMLQLASLAPAIRDNGIQHLYLVRGIAPWITPSGAQVQLPVWEGENNLEETFGRLFRVPALNRANRRPITVEIVNASGSPDMAALAADNLAWYGFIPIIAEDALTTQPRTQMEYYHPNFKDSFDWMISWIFDMYRSEIQLTEDDAFEYEYRVILGEDYDPCLNQLYQPQEFIN</sequence>
<reference evidence="3" key="1">
    <citation type="submission" date="2018-06" db="EMBL/GenBank/DDBJ databases">
        <authorList>
            <person name="Zhirakovskaya E."/>
        </authorList>
    </citation>
    <scope>NUCLEOTIDE SEQUENCE</scope>
</reference>
<proteinExistence type="predicted"/>
<dbReference type="Pfam" id="PF03816">
    <property type="entry name" value="LytR_cpsA_psr"/>
    <property type="match status" value="1"/>
</dbReference>
<dbReference type="Gene3D" id="3.40.630.190">
    <property type="entry name" value="LCP protein"/>
    <property type="match status" value="1"/>
</dbReference>
<feature type="compositionally biased region" description="Polar residues" evidence="1">
    <location>
        <begin position="76"/>
        <end position="104"/>
    </location>
</feature>
<dbReference type="NCBIfam" id="TIGR00350">
    <property type="entry name" value="lytR_cpsA_psr"/>
    <property type="match status" value="1"/>
</dbReference>
<dbReference type="AlphaFoldDB" id="A0A3B0VRP5"/>
<dbReference type="InterPro" id="IPR050922">
    <property type="entry name" value="LytR/CpsA/Psr_CW_biosynth"/>
</dbReference>
<evidence type="ECO:0000313" key="3">
    <source>
        <dbReference type="EMBL" id="VAW43100.1"/>
    </source>
</evidence>
<feature type="domain" description="Cell envelope-related transcriptional attenuator" evidence="2">
    <location>
        <begin position="162"/>
        <end position="316"/>
    </location>
</feature>
<feature type="region of interest" description="Disordered" evidence="1">
    <location>
        <begin position="51"/>
        <end position="104"/>
    </location>
</feature>
<dbReference type="PANTHER" id="PTHR33392">
    <property type="entry name" value="POLYISOPRENYL-TEICHOIC ACID--PEPTIDOGLYCAN TEICHOIC ACID TRANSFERASE TAGU"/>
    <property type="match status" value="1"/>
</dbReference>
<feature type="compositionally biased region" description="Low complexity" evidence="1">
    <location>
        <begin position="51"/>
        <end position="64"/>
    </location>
</feature>
<protein>
    <recommendedName>
        <fullName evidence="2">Cell envelope-related transcriptional attenuator domain-containing protein</fullName>
    </recommendedName>
</protein>
<dbReference type="PANTHER" id="PTHR33392:SF6">
    <property type="entry name" value="POLYISOPRENYL-TEICHOIC ACID--PEPTIDOGLYCAN TEICHOIC ACID TRANSFERASE TAGU"/>
    <property type="match status" value="1"/>
</dbReference>
<name>A0A3B0VRP5_9ZZZZ</name>
<dbReference type="EMBL" id="UOEU01001023">
    <property type="protein sequence ID" value="VAW43100.1"/>
    <property type="molecule type" value="Genomic_DNA"/>
</dbReference>
<evidence type="ECO:0000256" key="1">
    <source>
        <dbReference type="SAM" id="MobiDB-lite"/>
    </source>
</evidence>